<sequence length="214" mass="24834">MNKFSNEGWVKKVQGTYPKSYSTSAQEYGDFAKPAIRGWLRNSADPSKTDAASQRNTNFRLSRPKRPEDHDDLRLLYYPDYYNMHPLADMPNPPRTGYIRRRAHPGVRLDPMNPGEENIEGVPYPSHNHHIRNHLVQNGECLCKFPARPYQDAGAGDPRYLHPVTGRSYKGTPLTWCHYHPERSKAKQPTKNNKLFNTTFRQPWNHSYVSSKIR</sequence>
<accession>R7UN98</accession>
<keyword evidence="4" id="KW-1185">Reference proteome</keyword>
<gene>
    <name evidence="2" type="ORF">CAPTEDRAFT_220049</name>
</gene>
<feature type="region of interest" description="Disordered" evidence="1">
    <location>
        <begin position="41"/>
        <end position="67"/>
    </location>
</feature>
<name>R7UN98_CAPTE</name>
<protein>
    <submittedName>
        <fullName evidence="2 3">Uncharacterized protein</fullName>
    </submittedName>
</protein>
<dbReference type="EnsemblMetazoa" id="CapteT220049">
    <property type="protein sequence ID" value="CapteP220049"/>
    <property type="gene ID" value="CapteG220049"/>
</dbReference>
<reference evidence="3" key="3">
    <citation type="submission" date="2015-06" db="UniProtKB">
        <authorList>
            <consortium name="EnsemblMetazoa"/>
        </authorList>
    </citation>
    <scope>IDENTIFICATION</scope>
</reference>
<reference evidence="2 4" key="2">
    <citation type="journal article" date="2013" name="Nature">
        <title>Insights into bilaterian evolution from three spiralian genomes.</title>
        <authorList>
            <person name="Simakov O."/>
            <person name="Marletaz F."/>
            <person name="Cho S.J."/>
            <person name="Edsinger-Gonzales E."/>
            <person name="Havlak P."/>
            <person name="Hellsten U."/>
            <person name="Kuo D.H."/>
            <person name="Larsson T."/>
            <person name="Lv J."/>
            <person name="Arendt D."/>
            <person name="Savage R."/>
            <person name="Osoegawa K."/>
            <person name="de Jong P."/>
            <person name="Grimwood J."/>
            <person name="Chapman J.A."/>
            <person name="Shapiro H."/>
            <person name="Aerts A."/>
            <person name="Otillar R.P."/>
            <person name="Terry A.Y."/>
            <person name="Boore J.L."/>
            <person name="Grigoriev I.V."/>
            <person name="Lindberg D.R."/>
            <person name="Seaver E.C."/>
            <person name="Weisblat D.A."/>
            <person name="Putnam N.H."/>
            <person name="Rokhsar D.S."/>
        </authorList>
    </citation>
    <scope>NUCLEOTIDE SEQUENCE</scope>
    <source>
        <strain evidence="2 4">I ESC-2004</strain>
    </source>
</reference>
<feature type="compositionally biased region" description="Polar residues" evidence="1">
    <location>
        <begin position="44"/>
        <end position="60"/>
    </location>
</feature>
<dbReference type="HOGENOM" id="CLU_1290047_0_0_1"/>
<evidence type="ECO:0000313" key="2">
    <source>
        <dbReference type="EMBL" id="ELU07695.1"/>
    </source>
</evidence>
<evidence type="ECO:0000313" key="4">
    <source>
        <dbReference type="Proteomes" id="UP000014760"/>
    </source>
</evidence>
<dbReference type="EMBL" id="KB299669">
    <property type="protein sequence ID" value="ELU07695.1"/>
    <property type="molecule type" value="Genomic_DNA"/>
</dbReference>
<dbReference type="EMBL" id="AMQN01006986">
    <property type="status" value="NOT_ANNOTATED_CDS"/>
    <property type="molecule type" value="Genomic_DNA"/>
</dbReference>
<organism evidence="2">
    <name type="scientific">Capitella teleta</name>
    <name type="common">Polychaete worm</name>
    <dbReference type="NCBI Taxonomy" id="283909"/>
    <lineage>
        <taxon>Eukaryota</taxon>
        <taxon>Metazoa</taxon>
        <taxon>Spiralia</taxon>
        <taxon>Lophotrochozoa</taxon>
        <taxon>Annelida</taxon>
        <taxon>Polychaeta</taxon>
        <taxon>Sedentaria</taxon>
        <taxon>Scolecida</taxon>
        <taxon>Capitellidae</taxon>
        <taxon>Capitella</taxon>
    </lineage>
</organism>
<evidence type="ECO:0000313" key="3">
    <source>
        <dbReference type="EnsemblMetazoa" id="CapteP220049"/>
    </source>
</evidence>
<proteinExistence type="predicted"/>
<dbReference type="Proteomes" id="UP000014760">
    <property type="component" value="Unassembled WGS sequence"/>
</dbReference>
<dbReference type="AlphaFoldDB" id="R7UN98"/>
<evidence type="ECO:0000256" key="1">
    <source>
        <dbReference type="SAM" id="MobiDB-lite"/>
    </source>
</evidence>
<reference evidence="4" key="1">
    <citation type="submission" date="2012-12" db="EMBL/GenBank/DDBJ databases">
        <authorList>
            <person name="Hellsten U."/>
            <person name="Grimwood J."/>
            <person name="Chapman J.A."/>
            <person name="Shapiro H."/>
            <person name="Aerts A."/>
            <person name="Otillar R.P."/>
            <person name="Terry A.Y."/>
            <person name="Boore J.L."/>
            <person name="Simakov O."/>
            <person name="Marletaz F."/>
            <person name="Cho S.-J."/>
            <person name="Edsinger-Gonzales E."/>
            <person name="Havlak P."/>
            <person name="Kuo D.-H."/>
            <person name="Larsson T."/>
            <person name="Lv J."/>
            <person name="Arendt D."/>
            <person name="Savage R."/>
            <person name="Osoegawa K."/>
            <person name="de Jong P."/>
            <person name="Lindberg D.R."/>
            <person name="Seaver E.C."/>
            <person name="Weisblat D.A."/>
            <person name="Putnam N.H."/>
            <person name="Grigoriev I.V."/>
            <person name="Rokhsar D.S."/>
        </authorList>
    </citation>
    <scope>NUCLEOTIDE SEQUENCE</scope>
    <source>
        <strain evidence="4">I ESC-2004</strain>
    </source>
</reference>